<dbReference type="InterPro" id="IPR029035">
    <property type="entry name" value="DHS-like_NAD/FAD-binding_dom"/>
</dbReference>
<dbReference type="SUPFAM" id="SSF52467">
    <property type="entry name" value="DHS-like NAD/FAD-binding domain"/>
    <property type="match status" value="1"/>
</dbReference>
<dbReference type="PANTHER" id="PTHR11085">
    <property type="entry name" value="NAD-DEPENDENT PROTEIN DEACYLASE SIRTUIN-5, MITOCHONDRIAL-RELATED"/>
    <property type="match status" value="1"/>
</dbReference>
<dbReference type="RefSeq" id="WP_161673393.1">
    <property type="nucleotide sequence ID" value="NZ_JAABLP010000001.1"/>
</dbReference>
<gene>
    <name evidence="6" type="ORF">GWI71_02000</name>
</gene>
<evidence type="ECO:0000256" key="1">
    <source>
        <dbReference type="ARBA" id="ARBA00012928"/>
    </source>
</evidence>
<accession>A0ABW9ZC88</accession>
<dbReference type="InterPro" id="IPR003000">
    <property type="entry name" value="Sirtuin"/>
</dbReference>
<dbReference type="InterPro" id="IPR026591">
    <property type="entry name" value="Sirtuin_cat_small_dom_sf"/>
</dbReference>
<dbReference type="EMBL" id="JAABLP010000001">
    <property type="protein sequence ID" value="NBN62442.1"/>
    <property type="molecule type" value="Genomic_DNA"/>
</dbReference>
<dbReference type="Proteomes" id="UP000541347">
    <property type="component" value="Unassembled WGS sequence"/>
</dbReference>
<keyword evidence="4" id="KW-0479">Metal-binding</keyword>
<dbReference type="InterPro" id="IPR050134">
    <property type="entry name" value="NAD-dep_sirtuin_deacylases"/>
</dbReference>
<evidence type="ECO:0000313" key="7">
    <source>
        <dbReference type="Proteomes" id="UP000541347"/>
    </source>
</evidence>
<dbReference type="InterPro" id="IPR026590">
    <property type="entry name" value="Ssirtuin_cat_dom"/>
</dbReference>
<evidence type="ECO:0000259" key="5">
    <source>
        <dbReference type="PROSITE" id="PS50305"/>
    </source>
</evidence>
<dbReference type="CDD" id="cd01407">
    <property type="entry name" value="SIR2-fam"/>
    <property type="match status" value="1"/>
</dbReference>
<keyword evidence="4" id="KW-0862">Zinc</keyword>
<dbReference type="PANTHER" id="PTHR11085:SF10">
    <property type="entry name" value="NAD-DEPENDENT PROTEIN DEACYLASE SIRTUIN-5, MITOCHONDRIAL-RELATED"/>
    <property type="match status" value="1"/>
</dbReference>
<evidence type="ECO:0000256" key="4">
    <source>
        <dbReference type="PROSITE-ProRule" id="PRU00236"/>
    </source>
</evidence>
<keyword evidence="7" id="KW-1185">Reference proteome</keyword>
<evidence type="ECO:0000313" key="6">
    <source>
        <dbReference type="EMBL" id="NBN62442.1"/>
    </source>
</evidence>
<feature type="binding site" evidence="4">
    <location>
        <position position="165"/>
    </location>
    <ligand>
        <name>Zn(2+)</name>
        <dbReference type="ChEBI" id="CHEBI:29105"/>
    </ligand>
</feature>
<keyword evidence="2" id="KW-0808">Transferase</keyword>
<reference evidence="6 7" key="1">
    <citation type="submission" date="2020-01" db="EMBL/GenBank/DDBJ databases">
        <authorList>
            <person name="Peng S.Y."/>
            <person name="Li J."/>
            <person name="Wang M."/>
            <person name="Wang L."/>
            <person name="Wang C.Q."/>
            <person name="Wang J.R."/>
        </authorList>
    </citation>
    <scope>NUCLEOTIDE SEQUENCE [LARGE SCALE GENOMIC DNA]</scope>
    <source>
        <strain evidence="6 7">XCT-34</strain>
    </source>
</reference>
<dbReference type="EC" id="2.3.1.286" evidence="1"/>
<name>A0ABW9ZC88_9HYPH</name>
<keyword evidence="3" id="KW-0520">NAD</keyword>
<feature type="active site" description="Proton acceptor" evidence="4">
    <location>
        <position position="133"/>
    </location>
</feature>
<evidence type="ECO:0000256" key="2">
    <source>
        <dbReference type="ARBA" id="ARBA00022679"/>
    </source>
</evidence>
<comment type="caution">
    <text evidence="6">The sequence shown here is derived from an EMBL/GenBank/DDBJ whole genome shotgun (WGS) entry which is preliminary data.</text>
</comment>
<proteinExistence type="predicted"/>
<dbReference type="PROSITE" id="PS50305">
    <property type="entry name" value="SIRTUIN"/>
    <property type="match status" value="1"/>
</dbReference>
<feature type="binding site" evidence="4">
    <location>
        <position position="141"/>
    </location>
    <ligand>
        <name>Zn(2+)</name>
        <dbReference type="ChEBI" id="CHEBI:29105"/>
    </ligand>
</feature>
<dbReference type="Gene3D" id="3.30.1600.10">
    <property type="entry name" value="SIR2/SIRT2 'Small Domain"/>
    <property type="match status" value="1"/>
</dbReference>
<feature type="binding site" evidence="4">
    <location>
        <position position="144"/>
    </location>
    <ligand>
        <name>Zn(2+)</name>
        <dbReference type="ChEBI" id="CHEBI:29105"/>
    </ligand>
</feature>
<organism evidence="6 7">
    <name type="scientific">Pannonibacter tanglangensis</name>
    <dbReference type="NCBI Taxonomy" id="2750084"/>
    <lineage>
        <taxon>Bacteria</taxon>
        <taxon>Pseudomonadati</taxon>
        <taxon>Pseudomonadota</taxon>
        <taxon>Alphaproteobacteria</taxon>
        <taxon>Hyphomicrobiales</taxon>
        <taxon>Stappiaceae</taxon>
        <taxon>Pannonibacter</taxon>
    </lineage>
</organism>
<evidence type="ECO:0000256" key="3">
    <source>
        <dbReference type="ARBA" id="ARBA00023027"/>
    </source>
</evidence>
<feature type="binding site" evidence="4">
    <location>
        <position position="168"/>
    </location>
    <ligand>
        <name>Zn(2+)</name>
        <dbReference type="ChEBI" id="CHEBI:29105"/>
    </ligand>
</feature>
<sequence length="260" mass="26994">MTSRSGAGRIEDVKEASAMLADLFALNGRVVVLTGAGLSTESGIPDYRSPGGIWSTHAPIQYQAFVTDKAARLEDWRRRFQFHAEFTAAAPNAAHRALARLTGEGRIGLVVTQNIDGLHQRAGQAAGSLIELHGNGTYAHCLDCRHPAGIPAQQEAVAAGRSPRCAACGGLLKAAVVSFGEAMPQDKLARAVAAARQADIFLVLGSSLAVHPAATLPELAVAAGADLVIVNRDPTPLDHLASCLMATPLAATFAAFSGES</sequence>
<dbReference type="Gene3D" id="3.40.50.1220">
    <property type="entry name" value="TPP-binding domain"/>
    <property type="match status" value="1"/>
</dbReference>
<feature type="domain" description="Deacetylase sirtuin-type" evidence="5">
    <location>
        <begin position="10"/>
        <end position="260"/>
    </location>
</feature>
<dbReference type="Pfam" id="PF02146">
    <property type="entry name" value="SIR2"/>
    <property type="match status" value="1"/>
</dbReference>
<protein>
    <recommendedName>
        <fullName evidence="1">protein acetyllysine N-acetyltransferase</fullName>
        <ecNumber evidence="1">2.3.1.286</ecNumber>
    </recommendedName>
</protein>